<dbReference type="PANTHER" id="PTHR33204:SF29">
    <property type="entry name" value="TRANSCRIPTIONAL REGULATOR"/>
    <property type="match status" value="1"/>
</dbReference>
<accession>A0ABV5J8K5</accession>
<sequence>MKVPTKLYGTNKKVSMDSRKENSTNNINEVYWKAQCGISHTLSLIGGRWKINILVYLMNEGKLRYSELRKRLVGISERMLIAKLKELKNDGLVNRVVYQQVPPKVEYELTDLGKSLKGILQEMEKWGQENLPENSNK</sequence>
<gene>
    <name evidence="5" type="ORF">ACFFUR_15250</name>
</gene>
<dbReference type="InterPro" id="IPR036388">
    <property type="entry name" value="WH-like_DNA-bd_sf"/>
</dbReference>
<organism evidence="5 6">
    <name type="scientific">Echinicola jeungdonensis</name>
    <dbReference type="NCBI Taxonomy" id="709343"/>
    <lineage>
        <taxon>Bacteria</taxon>
        <taxon>Pseudomonadati</taxon>
        <taxon>Bacteroidota</taxon>
        <taxon>Cytophagia</taxon>
        <taxon>Cytophagales</taxon>
        <taxon>Cyclobacteriaceae</taxon>
        <taxon>Echinicola</taxon>
    </lineage>
</organism>
<dbReference type="InterPro" id="IPR002577">
    <property type="entry name" value="HTH_HxlR"/>
</dbReference>
<keyword evidence="3" id="KW-0804">Transcription</keyword>
<keyword evidence="1" id="KW-0805">Transcription regulation</keyword>
<dbReference type="SUPFAM" id="SSF46785">
    <property type="entry name" value="Winged helix' DNA-binding domain"/>
    <property type="match status" value="1"/>
</dbReference>
<dbReference type="Gene3D" id="1.10.10.10">
    <property type="entry name" value="Winged helix-like DNA-binding domain superfamily/Winged helix DNA-binding domain"/>
    <property type="match status" value="1"/>
</dbReference>
<feature type="domain" description="HTH hxlR-type" evidence="4">
    <location>
        <begin position="36"/>
        <end position="135"/>
    </location>
</feature>
<keyword evidence="6" id="KW-1185">Reference proteome</keyword>
<name>A0ABV5J8K5_9BACT</name>
<evidence type="ECO:0000256" key="1">
    <source>
        <dbReference type="ARBA" id="ARBA00023015"/>
    </source>
</evidence>
<dbReference type="RefSeq" id="WP_290247795.1">
    <property type="nucleotide sequence ID" value="NZ_JAUFQT010000001.1"/>
</dbReference>
<proteinExistence type="predicted"/>
<reference evidence="5 6" key="1">
    <citation type="submission" date="2024-09" db="EMBL/GenBank/DDBJ databases">
        <authorList>
            <person name="Sun Q."/>
            <person name="Mori K."/>
        </authorList>
    </citation>
    <scope>NUCLEOTIDE SEQUENCE [LARGE SCALE GENOMIC DNA]</scope>
    <source>
        <strain evidence="5 6">CECT 7682</strain>
    </source>
</reference>
<dbReference type="Proteomes" id="UP001589654">
    <property type="component" value="Unassembled WGS sequence"/>
</dbReference>
<comment type="caution">
    <text evidence="5">The sequence shown here is derived from an EMBL/GenBank/DDBJ whole genome shotgun (WGS) entry which is preliminary data.</text>
</comment>
<dbReference type="EMBL" id="JBHMEW010000066">
    <property type="protein sequence ID" value="MFB9213173.1"/>
    <property type="molecule type" value="Genomic_DNA"/>
</dbReference>
<dbReference type="InterPro" id="IPR036390">
    <property type="entry name" value="WH_DNA-bd_sf"/>
</dbReference>
<dbReference type="PROSITE" id="PS51118">
    <property type="entry name" value="HTH_HXLR"/>
    <property type="match status" value="1"/>
</dbReference>
<dbReference type="PANTHER" id="PTHR33204">
    <property type="entry name" value="TRANSCRIPTIONAL REGULATOR, MARR FAMILY"/>
    <property type="match status" value="1"/>
</dbReference>
<evidence type="ECO:0000313" key="5">
    <source>
        <dbReference type="EMBL" id="MFB9213173.1"/>
    </source>
</evidence>
<keyword evidence="2" id="KW-0238">DNA-binding</keyword>
<protein>
    <submittedName>
        <fullName evidence="5">Winged helix-turn-helix transcriptional regulator</fullName>
    </submittedName>
</protein>
<evidence type="ECO:0000256" key="2">
    <source>
        <dbReference type="ARBA" id="ARBA00023125"/>
    </source>
</evidence>
<evidence type="ECO:0000313" key="6">
    <source>
        <dbReference type="Proteomes" id="UP001589654"/>
    </source>
</evidence>
<evidence type="ECO:0000259" key="4">
    <source>
        <dbReference type="PROSITE" id="PS51118"/>
    </source>
</evidence>
<evidence type="ECO:0000256" key="3">
    <source>
        <dbReference type="ARBA" id="ARBA00023163"/>
    </source>
</evidence>
<dbReference type="Pfam" id="PF01638">
    <property type="entry name" value="HxlR"/>
    <property type="match status" value="1"/>
</dbReference>